<evidence type="ECO:0000256" key="3">
    <source>
        <dbReference type="ARBA" id="ARBA00037926"/>
    </source>
</evidence>
<keyword evidence="16" id="KW-1185">Reference proteome</keyword>
<evidence type="ECO:0000256" key="4">
    <source>
        <dbReference type="ARBA" id="ARBA00038182"/>
    </source>
</evidence>
<dbReference type="SUPFAM" id="SSF55729">
    <property type="entry name" value="Acyl-CoA N-acyltransferases (Nat)"/>
    <property type="match status" value="1"/>
</dbReference>
<evidence type="ECO:0000256" key="6">
    <source>
        <dbReference type="ARBA" id="ARBA00050189"/>
    </source>
</evidence>
<dbReference type="FunFam" id="3.40.630.30:FF:000046">
    <property type="entry name" value="Dopamine N-acetyltransferase"/>
    <property type="match status" value="1"/>
</dbReference>
<evidence type="ECO:0000256" key="12">
    <source>
        <dbReference type="ARBA" id="ARBA00052335"/>
    </source>
</evidence>
<comment type="catalytic activity">
    <reaction evidence="8">
        <text>serotonin + (5Z,8Z,11Z,14Z)-eicosatetraenoyl-CoA = N-[(5Z,8Z,11Z,14Z)-eicosatetraenoyl]-serotonin + CoA + H(+)</text>
        <dbReference type="Rhea" id="RHEA:51396"/>
        <dbReference type="ChEBI" id="CHEBI:15378"/>
        <dbReference type="ChEBI" id="CHEBI:57287"/>
        <dbReference type="ChEBI" id="CHEBI:57368"/>
        <dbReference type="ChEBI" id="CHEBI:132255"/>
        <dbReference type="ChEBI" id="CHEBI:350546"/>
    </reaction>
    <physiologicalReaction direction="left-to-right" evidence="8">
        <dbReference type="Rhea" id="RHEA:51397"/>
    </physiologicalReaction>
</comment>
<evidence type="ECO:0000313" key="15">
    <source>
        <dbReference type="EnsemblMetazoa" id="SCAU006786-PB"/>
    </source>
</evidence>
<dbReference type="AlphaFoldDB" id="A0A1I8PC73"/>
<comment type="catalytic activity">
    <reaction evidence="10">
        <text>serotonin + (9Z)-octadecenoyl-CoA = N-(9Z-octadecenoyl)-serotonin + CoA + H(+)</text>
        <dbReference type="Rhea" id="RHEA:51392"/>
        <dbReference type="ChEBI" id="CHEBI:15378"/>
        <dbReference type="ChEBI" id="CHEBI:57287"/>
        <dbReference type="ChEBI" id="CHEBI:57387"/>
        <dbReference type="ChEBI" id="CHEBI:134064"/>
        <dbReference type="ChEBI" id="CHEBI:350546"/>
    </reaction>
    <physiologicalReaction direction="left-to-right" evidence="10">
        <dbReference type="Rhea" id="RHEA:51393"/>
    </physiologicalReaction>
</comment>
<comment type="catalytic activity">
    <reaction evidence="13">
        <text>serotonin + acetyl-CoA = N-acetylserotonin + CoA + H(+)</text>
        <dbReference type="Rhea" id="RHEA:25217"/>
        <dbReference type="ChEBI" id="CHEBI:15378"/>
        <dbReference type="ChEBI" id="CHEBI:17697"/>
        <dbReference type="ChEBI" id="CHEBI:57287"/>
        <dbReference type="ChEBI" id="CHEBI:57288"/>
        <dbReference type="ChEBI" id="CHEBI:350546"/>
        <dbReference type="EC" id="2.3.1.87"/>
    </reaction>
    <physiologicalReaction direction="left-to-right" evidence="13">
        <dbReference type="Rhea" id="RHEA:25218"/>
    </physiologicalReaction>
</comment>
<dbReference type="Gene3D" id="3.40.630.30">
    <property type="match status" value="1"/>
</dbReference>
<evidence type="ECO:0000256" key="13">
    <source>
        <dbReference type="ARBA" id="ARBA00052491"/>
    </source>
</evidence>
<evidence type="ECO:0000256" key="9">
    <source>
        <dbReference type="ARBA" id="ARBA00051711"/>
    </source>
</evidence>
<dbReference type="Pfam" id="PF00583">
    <property type="entry name" value="Acetyltransf_1"/>
    <property type="match status" value="1"/>
</dbReference>
<reference evidence="15" key="1">
    <citation type="submission" date="2020-05" db="UniProtKB">
        <authorList>
            <consortium name="EnsemblMetazoa"/>
        </authorList>
    </citation>
    <scope>IDENTIFICATION</scope>
    <source>
        <strain evidence="15">USDA</strain>
    </source>
</reference>
<keyword evidence="1" id="KW-0808">Transferase</keyword>
<dbReference type="KEGG" id="scac:106084825"/>
<dbReference type="GO" id="GO:0004059">
    <property type="term" value="F:aralkylamine N-acetyltransferase activity"/>
    <property type="evidence" value="ECO:0007669"/>
    <property type="project" value="UniProtKB-EC"/>
</dbReference>
<organism evidence="15 16">
    <name type="scientific">Stomoxys calcitrans</name>
    <name type="common">Stable fly</name>
    <name type="synonym">Conops calcitrans</name>
    <dbReference type="NCBI Taxonomy" id="35570"/>
    <lineage>
        <taxon>Eukaryota</taxon>
        <taxon>Metazoa</taxon>
        <taxon>Ecdysozoa</taxon>
        <taxon>Arthropoda</taxon>
        <taxon>Hexapoda</taxon>
        <taxon>Insecta</taxon>
        <taxon>Pterygota</taxon>
        <taxon>Neoptera</taxon>
        <taxon>Endopterygota</taxon>
        <taxon>Diptera</taxon>
        <taxon>Brachycera</taxon>
        <taxon>Muscomorpha</taxon>
        <taxon>Muscoidea</taxon>
        <taxon>Muscidae</taxon>
        <taxon>Stomoxys</taxon>
    </lineage>
</organism>
<keyword evidence="2" id="KW-0012">Acyltransferase</keyword>
<dbReference type="EnsemblMetazoa" id="SCAU006786-RB">
    <property type="protein sequence ID" value="SCAU006786-PB"/>
    <property type="gene ID" value="SCAU006786"/>
</dbReference>
<evidence type="ECO:0000256" key="5">
    <source>
        <dbReference type="ARBA" id="ARBA00039114"/>
    </source>
</evidence>
<comment type="pathway">
    <text evidence="3">Aromatic compound metabolism; melatonin biosynthesis; melatonin from serotonin: step 1/2.</text>
</comment>
<dbReference type="CDD" id="cd04301">
    <property type="entry name" value="NAT_SF"/>
    <property type="match status" value="1"/>
</dbReference>
<evidence type="ECO:0000256" key="7">
    <source>
        <dbReference type="ARBA" id="ARBA00050849"/>
    </source>
</evidence>
<dbReference type="STRING" id="35570.A0A1I8PC73"/>
<dbReference type="InterPro" id="IPR000182">
    <property type="entry name" value="GNAT_dom"/>
</dbReference>
<proteinExistence type="inferred from homology"/>
<comment type="similarity">
    <text evidence="4">Belongs to the acetyltransferase family. AANAT subfamily.</text>
</comment>
<comment type="catalytic activity">
    <reaction evidence="11">
        <text>serotonin + hexadecanoyl-CoA = N-hexadecanoyl-serotonin + CoA + H(+)</text>
        <dbReference type="Rhea" id="RHEA:51384"/>
        <dbReference type="ChEBI" id="CHEBI:15378"/>
        <dbReference type="ChEBI" id="CHEBI:57287"/>
        <dbReference type="ChEBI" id="CHEBI:57379"/>
        <dbReference type="ChEBI" id="CHEBI:134059"/>
        <dbReference type="ChEBI" id="CHEBI:350546"/>
    </reaction>
    <physiologicalReaction direction="left-to-right" evidence="11">
        <dbReference type="Rhea" id="RHEA:51385"/>
    </physiologicalReaction>
</comment>
<evidence type="ECO:0000313" key="16">
    <source>
        <dbReference type="Proteomes" id="UP000095300"/>
    </source>
</evidence>
<accession>A0A1I8PC73</accession>
<comment type="catalytic activity">
    <reaction evidence="6">
        <text>dopamine + (9Z)-octadecenoyl-CoA = N-(9Z-octadecanoyl)-dopamine + CoA + H(+)</text>
        <dbReference type="Rhea" id="RHEA:51380"/>
        <dbReference type="ChEBI" id="CHEBI:15378"/>
        <dbReference type="ChEBI" id="CHEBI:31883"/>
        <dbReference type="ChEBI" id="CHEBI:57287"/>
        <dbReference type="ChEBI" id="CHEBI:57387"/>
        <dbReference type="ChEBI" id="CHEBI:59905"/>
    </reaction>
    <physiologicalReaction direction="left-to-right" evidence="6">
        <dbReference type="Rhea" id="RHEA:51381"/>
    </physiologicalReaction>
</comment>
<dbReference type="Proteomes" id="UP000095300">
    <property type="component" value="Unassembled WGS sequence"/>
</dbReference>
<dbReference type="OrthoDB" id="41532at2759"/>
<evidence type="ECO:0000256" key="2">
    <source>
        <dbReference type="ARBA" id="ARBA00023315"/>
    </source>
</evidence>
<evidence type="ECO:0000256" key="1">
    <source>
        <dbReference type="ARBA" id="ARBA00022679"/>
    </source>
</evidence>
<dbReference type="PANTHER" id="PTHR20905:SF1">
    <property type="entry name" value="AT07410P-RELATED"/>
    <property type="match status" value="1"/>
</dbReference>
<name>A0A1I8PC73_STOCA</name>
<evidence type="ECO:0000256" key="8">
    <source>
        <dbReference type="ARBA" id="ARBA00051284"/>
    </source>
</evidence>
<dbReference type="VEuPathDB" id="VectorBase:SCAU006786"/>
<gene>
    <name evidence="15" type="primary">106084825</name>
</gene>
<comment type="catalytic activity">
    <reaction evidence="7">
        <text>serotonin + octadecanoyl-CoA = N-octadecanoyl-serotonin + CoA + H(+)</text>
        <dbReference type="Rhea" id="RHEA:51400"/>
        <dbReference type="ChEBI" id="CHEBI:15378"/>
        <dbReference type="ChEBI" id="CHEBI:57287"/>
        <dbReference type="ChEBI" id="CHEBI:57394"/>
        <dbReference type="ChEBI" id="CHEBI:134065"/>
        <dbReference type="ChEBI" id="CHEBI:350546"/>
    </reaction>
    <physiologicalReaction direction="left-to-right" evidence="7">
        <dbReference type="Rhea" id="RHEA:51401"/>
    </physiologicalReaction>
</comment>
<dbReference type="InterPro" id="IPR016181">
    <property type="entry name" value="Acyl_CoA_acyltransferase"/>
</dbReference>
<feature type="domain" description="N-acetyltransferase" evidence="14">
    <location>
        <begin position="190"/>
        <end position="239"/>
    </location>
</feature>
<comment type="catalytic activity">
    <reaction evidence="9">
        <text>dopamine + acetyl-CoA = N-acetyldopamine + CoA + H(+)</text>
        <dbReference type="Rhea" id="RHEA:51388"/>
        <dbReference type="ChEBI" id="CHEBI:15378"/>
        <dbReference type="ChEBI" id="CHEBI:57287"/>
        <dbReference type="ChEBI" id="CHEBI:57288"/>
        <dbReference type="ChEBI" id="CHEBI:59905"/>
        <dbReference type="ChEBI" id="CHEBI:125678"/>
    </reaction>
    <physiologicalReaction direction="left-to-right" evidence="9">
        <dbReference type="Rhea" id="RHEA:51389"/>
    </physiologicalReaction>
</comment>
<protein>
    <recommendedName>
        <fullName evidence="5">aralkylamine N-acetyltransferase</fullName>
        <ecNumber evidence="5">2.3.1.87</ecNumber>
    </recommendedName>
</protein>
<evidence type="ECO:0000256" key="10">
    <source>
        <dbReference type="ARBA" id="ARBA00051823"/>
    </source>
</evidence>
<comment type="catalytic activity">
    <reaction evidence="12">
        <text>dopamine + hexadecanoyl-CoA = N-hexadecanoyl-dopamine + CoA + H(+)</text>
        <dbReference type="Rhea" id="RHEA:51376"/>
        <dbReference type="ChEBI" id="CHEBI:15378"/>
        <dbReference type="ChEBI" id="CHEBI:57287"/>
        <dbReference type="ChEBI" id="CHEBI:57379"/>
        <dbReference type="ChEBI" id="CHEBI:59905"/>
        <dbReference type="ChEBI" id="CHEBI:134058"/>
    </reaction>
    <physiologicalReaction direction="left-to-right" evidence="12">
        <dbReference type="Rhea" id="RHEA:51377"/>
    </physiologicalReaction>
</comment>
<evidence type="ECO:0000259" key="14">
    <source>
        <dbReference type="Pfam" id="PF00583"/>
    </source>
</evidence>
<evidence type="ECO:0000256" key="11">
    <source>
        <dbReference type="ARBA" id="ARBA00052178"/>
    </source>
</evidence>
<dbReference type="EC" id="2.3.1.87" evidence="5"/>
<sequence length="282" mass="32028">MEIENISQMLQNSRTFAKNDAIIMEPRYTLSDLYPIARLSQKMDSVLNVNPTPVSTQQATTDDVPYTVELVTHADAEAVLEMLKTFFFKDEPLNTYLELGECKDLEEYSVKCIKDGCSFKAVTKTGEIIGVFLNALMQRPAADAVFEPSADSCDHPKFRKILQLMDYIEADFNVFDLYPGVNTILDGKIVSVNTNYRGLGIAGRLTERTLDYMRENNIPVMHVMCSSHYSARVMEKQGFHEVYRLNYADYKVNGEVVLKPAPPHLACRILVKEMEEMPKTKL</sequence>
<dbReference type="PANTHER" id="PTHR20905">
    <property type="entry name" value="N-ACETYLTRANSFERASE-RELATED"/>
    <property type="match status" value="1"/>
</dbReference>